<dbReference type="GO" id="GO:0000422">
    <property type="term" value="P:autophagy of mitochondrion"/>
    <property type="evidence" value="ECO:0007669"/>
    <property type="project" value="TreeGrafter"/>
</dbReference>
<keyword evidence="8" id="KW-1185">Reference proteome</keyword>
<protein>
    <submittedName>
        <fullName evidence="7">FUN14 domain-containing protein 1</fullName>
    </submittedName>
</protein>
<dbReference type="OrthoDB" id="163794at2759"/>
<keyword evidence="3" id="KW-0812">Transmembrane</keyword>
<evidence type="ECO:0000256" key="6">
    <source>
        <dbReference type="SAM" id="Coils"/>
    </source>
</evidence>
<comment type="subcellular location">
    <subcellularLocation>
        <location evidence="1">Mitochondrion outer membrane</location>
        <topology evidence="1">Multi-pass membrane protein</topology>
    </subcellularLocation>
</comment>
<accession>A0A5N5SLQ4</accession>
<evidence type="ECO:0000256" key="5">
    <source>
        <dbReference type="ARBA" id="ARBA00023136"/>
    </source>
</evidence>
<comment type="caution">
    <text evidence="7">The sequence shown here is derived from an EMBL/GenBank/DDBJ whole genome shotgun (WGS) entry which is preliminary data.</text>
</comment>
<dbReference type="EMBL" id="SEYY01023955">
    <property type="protein sequence ID" value="KAB7494519.1"/>
    <property type="molecule type" value="Genomic_DNA"/>
</dbReference>
<dbReference type="PANTHER" id="PTHR21346">
    <property type="entry name" value="FUN14 DOMAIN CONTAINING"/>
    <property type="match status" value="1"/>
</dbReference>
<proteinExistence type="inferred from homology"/>
<organism evidence="7 8">
    <name type="scientific">Armadillidium nasatum</name>
    <dbReference type="NCBI Taxonomy" id="96803"/>
    <lineage>
        <taxon>Eukaryota</taxon>
        <taxon>Metazoa</taxon>
        <taxon>Ecdysozoa</taxon>
        <taxon>Arthropoda</taxon>
        <taxon>Crustacea</taxon>
        <taxon>Multicrustacea</taxon>
        <taxon>Malacostraca</taxon>
        <taxon>Eumalacostraca</taxon>
        <taxon>Peracarida</taxon>
        <taxon>Isopoda</taxon>
        <taxon>Oniscidea</taxon>
        <taxon>Crinocheta</taxon>
        <taxon>Armadillidiidae</taxon>
        <taxon>Armadillidium</taxon>
    </lineage>
</organism>
<dbReference type="Pfam" id="PF04930">
    <property type="entry name" value="FUN14"/>
    <property type="match status" value="1"/>
</dbReference>
<comment type="similarity">
    <text evidence="2">Belongs to the FUN14 family.</text>
</comment>
<dbReference type="PANTHER" id="PTHR21346:SF0">
    <property type="entry name" value="RE45833P"/>
    <property type="match status" value="1"/>
</dbReference>
<feature type="coiled-coil region" evidence="6">
    <location>
        <begin position="93"/>
        <end position="156"/>
    </location>
</feature>
<dbReference type="AlphaFoldDB" id="A0A5N5SLQ4"/>
<keyword evidence="4" id="KW-1133">Transmembrane helix</keyword>
<gene>
    <name evidence="7" type="primary">FUNDC1</name>
    <name evidence="7" type="ORF">Anas_00380</name>
</gene>
<reference evidence="7 8" key="1">
    <citation type="journal article" date="2019" name="PLoS Biol.">
        <title>Sex chromosomes control vertical transmission of feminizing Wolbachia symbionts in an isopod.</title>
        <authorList>
            <person name="Becking T."/>
            <person name="Chebbi M.A."/>
            <person name="Giraud I."/>
            <person name="Moumen B."/>
            <person name="Laverre T."/>
            <person name="Caubet Y."/>
            <person name="Peccoud J."/>
            <person name="Gilbert C."/>
            <person name="Cordaux R."/>
        </authorList>
    </citation>
    <scope>NUCLEOTIDE SEQUENCE [LARGE SCALE GENOMIC DNA]</scope>
    <source>
        <strain evidence="7">ANa2</strain>
        <tissue evidence="7">Whole body excluding digestive tract and cuticle</tissue>
    </source>
</reference>
<dbReference type="InterPro" id="IPR007014">
    <property type="entry name" value="FUN14"/>
</dbReference>
<keyword evidence="5" id="KW-0472">Membrane</keyword>
<evidence type="ECO:0000256" key="1">
    <source>
        <dbReference type="ARBA" id="ARBA00004374"/>
    </source>
</evidence>
<evidence type="ECO:0000256" key="3">
    <source>
        <dbReference type="ARBA" id="ARBA00022692"/>
    </source>
</evidence>
<evidence type="ECO:0000256" key="2">
    <source>
        <dbReference type="ARBA" id="ARBA00009160"/>
    </source>
</evidence>
<dbReference type="GO" id="GO:0005741">
    <property type="term" value="C:mitochondrial outer membrane"/>
    <property type="evidence" value="ECO:0007669"/>
    <property type="project" value="UniProtKB-SubCell"/>
</dbReference>
<evidence type="ECO:0000313" key="7">
    <source>
        <dbReference type="EMBL" id="KAB7494519.1"/>
    </source>
</evidence>
<name>A0A5N5SLQ4_9CRUS</name>
<sequence>MSSEKPRKVNSSSDTADKIDVLDIRGTASNTMSWLQQYIREISKAPVAKQAAVGGISGWVVGYLSMKIGKAAATVVGGSLIVMQLAAHQGYIKVDWKKVNNDLEKNAKKLSKEVESRIKPGLADEVSFSRQFDKTINKAVRRLESLESEADNWFNKKLRSGRKFYQKYILGNSSEITVEDLYALHIYILAFATCTMMGRAFGRIF</sequence>
<evidence type="ECO:0000256" key="4">
    <source>
        <dbReference type="ARBA" id="ARBA00022989"/>
    </source>
</evidence>
<dbReference type="Proteomes" id="UP000326759">
    <property type="component" value="Unassembled WGS sequence"/>
</dbReference>
<keyword evidence="6" id="KW-0175">Coiled coil</keyword>
<evidence type="ECO:0000313" key="8">
    <source>
        <dbReference type="Proteomes" id="UP000326759"/>
    </source>
</evidence>